<protein>
    <submittedName>
        <fullName evidence="1">ATP-dependent DNA helicase PIF1</fullName>
    </submittedName>
</protein>
<dbReference type="AlphaFoldDB" id="A0A7D9HHR5"/>
<dbReference type="GO" id="GO:0004386">
    <property type="term" value="F:helicase activity"/>
    <property type="evidence" value="ECO:0007669"/>
    <property type="project" value="UniProtKB-KW"/>
</dbReference>
<dbReference type="Proteomes" id="UP001152795">
    <property type="component" value="Unassembled WGS sequence"/>
</dbReference>
<keyword evidence="2" id="KW-1185">Reference proteome</keyword>
<sequence>MKKMHLLENNVIMPFATLSNYTANPETLNVTECHQFRERGLLHISDGAYEFFLSLEQERVNNINLVKLTSHQSNMVDMSIKAVSSNKTLINHFGGLFHLDEDEDKGLVSELFMEIVERYMKMGAGQFLRDFRRDYHLKKSLAHRKAVLQRKEKANERRMKVHFKQMEQDRSPGKRISHARLLSLVNELTHKGLTLLYTNVYVVHTTFVVLLVGTKKS</sequence>
<accession>A0A7D9HHR5</accession>
<evidence type="ECO:0000313" key="1">
    <source>
        <dbReference type="EMBL" id="CAB3981947.1"/>
    </source>
</evidence>
<gene>
    <name evidence="1" type="ORF">PACLA_8A014557</name>
</gene>
<keyword evidence="1" id="KW-0067">ATP-binding</keyword>
<keyword evidence="1" id="KW-0547">Nucleotide-binding</keyword>
<comment type="caution">
    <text evidence="1">The sequence shown here is derived from an EMBL/GenBank/DDBJ whole genome shotgun (WGS) entry which is preliminary data.</text>
</comment>
<keyword evidence="1" id="KW-0378">Hydrolase</keyword>
<reference evidence="1" key="1">
    <citation type="submission" date="2020-04" db="EMBL/GenBank/DDBJ databases">
        <authorList>
            <person name="Alioto T."/>
            <person name="Alioto T."/>
            <person name="Gomez Garrido J."/>
        </authorList>
    </citation>
    <scope>NUCLEOTIDE SEQUENCE</scope>
    <source>
        <strain evidence="1">A484AB</strain>
    </source>
</reference>
<evidence type="ECO:0000313" key="2">
    <source>
        <dbReference type="Proteomes" id="UP001152795"/>
    </source>
</evidence>
<keyword evidence="1" id="KW-0347">Helicase</keyword>
<dbReference type="EMBL" id="CACRXK020000447">
    <property type="protein sequence ID" value="CAB3981947.1"/>
    <property type="molecule type" value="Genomic_DNA"/>
</dbReference>
<name>A0A7D9HHR5_PARCT</name>
<organism evidence="1 2">
    <name type="scientific">Paramuricea clavata</name>
    <name type="common">Red gorgonian</name>
    <name type="synonym">Violescent sea-whip</name>
    <dbReference type="NCBI Taxonomy" id="317549"/>
    <lineage>
        <taxon>Eukaryota</taxon>
        <taxon>Metazoa</taxon>
        <taxon>Cnidaria</taxon>
        <taxon>Anthozoa</taxon>
        <taxon>Octocorallia</taxon>
        <taxon>Malacalcyonacea</taxon>
        <taxon>Plexauridae</taxon>
        <taxon>Paramuricea</taxon>
    </lineage>
</organism>
<proteinExistence type="predicted"/>